<evidence type="ECO:0000313" key="2">
    <source>
        <dbReference type="EMBL" id="SDD70554.1"/>
    </source>
</evidence>
<organism evidence="1 3">
    <name type="scientific">Paraburkholderia lycopersici</name>
    <dbReference type="NCBI Taxonomy" id="416944"/>
    <lineage>
        <taxon>Bacteria</taxon>
        <taxon>Pseudomonadati</taxon>
        <taxon>Pseudomonadota</taxon>
        <taxon>Betaproteobacteria</taxon>
        <taxon>Burkholderiales</taxon>
        <taxon>Burkholderiaceae</taxon>
        <taxon>Paraburkholderia</taxon>
    </lineage>
</organism>
<dbReference type="Proteomes" id="UP000198908">
    <property type="component" value="Unassembled WGS sequence"/>
</dbReference>
<evidence type="ECO:0000313" key="1">
    <source>
        <dbReference type="EMBL" id="SDC41924.1"/>
    </source>
</evidence>
<protein>
    <submittedName>
        <fullName evidence="1">Uncharacterized protein</fullName>
    </submittedName>
</protein>
<dbReference type="AlphaFoldDB" id="A0A1G6LFD7"/>
<feature type="non-terminal residue" evidence="1">
    <location>
        <position position="1"/>
    </location>
</feature>
<evidence type="ECO:0000313" key="3">
    <source>
        <dbReference type="Proteomes" id="UP000198908"/>
    </source>
</evidence>
<sequence>LMSWDMMKRRLREGVEFFRFLRAHEA</sequence>
<reference evidence="1" key="1">
    <citation type="submission" date="2016-09" db="EMBL/GenBank/DDBJ databases">
        <authorList>
            <person name="Capua I."/>
            <person name="De Benedictis P."/>
            <person name="Joannis T."/>
            <person name="Lombin L.H."/>
            <person name="Cattoli G."/>
        </authorList>
    </citation>
    <scope>NUCLEOTIDE SEQUENCE [LARGE SCALE GENOMIC DNA]</scope>
    <source>
        <strain evidence="1">TNe-862</strain>
    </source>
</reference>
<dbReference type="EMBL" id="FMYQ01000024">
    <property type="protein sequence ID" value="SDD70554.1"/>
    <property type="molecule type" value="Genomic_DNA"/>
</dbReference>
<dbReference type="EMBL" id="FMYQ01000006">
    <property type="protein sequence ID" value="SDC41924.1"/>
    <property type="molecule type" value="Genomic_DNA"/>
</dbReference>
<keyword evidence="3" id="KW-1185">Reference proteome</keyword>
<gene>
    <name evidence="1" type="ORF">SAMN05421548_106220</name>
    <name evidence="2" type="ORF">SAMN05421548_1241</name>
</gene>
<reference evidence="3" key="2">
    <citation type="submission" date="2016-09" db="EMBL/GenBank/DDBJ databases">
        <authorList>
            <person name="Varghese N."/>
            <person name="Submissions S."/>
        </authorList>
    </citation>
    <scope>NUCLEOTIDE SEQUENCE [LARGE SCALE GENOMIC DNA]</scope>
    <source>
        <strain evidence="3">TNe-862</strain>
    </source>
</reference>
<accession>A0A1G6LFD7</accession>
<proteinExistence type="predicted"/>
<name>A0A1G6LFD7_9BURK</name>